<feature type="domain" description="DUF6079" evidence="3">
    <location>
        <begin position="480"/>
        <end position="678"/>
    </location>
</feature>
<evidence type="ECO:0000313" key="8">
    <source>
        <dbReference type="Proteomes" id="UP000204391"/>
    </source>
</evidence>
<organism evidence="7 8">
    <name type="scientific">Virgibacillus necropolis</name>
    <dbReference type="NCBI Taxonomy" id="163877"/>
    <lineage>
        <taxon>Bacteria</taxon>
        <taxon>Bacillati</taxon>
        <taxon>Bacillota</taxon>
        <taxon>Bacilli</taxon>
        <taxon>Bacillales</taxon>
        <taxon>Bacillaceae</taxon>
        <taxon>Virgibacillus</taxon>
    </lineage>
</organism>
<sequence length="1233" mass="143263">MLRYNDLISFEPIESVIQLREADDKDKAISLLQSYVISDHMADKLMDDIFENLQFERMVDNRGMLIVGNYGSGKSHLMSVVSTIAELPESSQYLRYEKVAEKAKEIEGKFKVIRAEFGAVTMSLRDIICQHLEKGLERMGIDYTFPPADQVTNNKDMLYEMMDLFHEEYPDQGLLLVIDELLDYLRSRNEMQLTLDLGFLREMGEVCSNSRFRFISGVQEMLFDNPHFRFVADSLRRVKERFKETRIVREDIAFVVSERLLNKNEEQKALIREHLSKFTKMYNGLSEEMETYVNMFPIHPAYLEMFERVNIAEKRVALKTISDEIKKLISKEVPEDATGFISFDSYWNYIIEDSSLRSNDRVKVIMDKVNTLKGTIQTGVKRQYKAMAEKMVDALAVFRLTTDDLNTPIGLTSEAMRDELFISYPTLLDFDEDVAEFLKTTIDAAMRDLRNVASFQFISLNDENGQYYINIDEAIPVDELISQRGEMLDNSKLDSYYFDVLKNATEVSDNTYVHGYKIWLHEIPWMDRRVKRQGYLFFGAPNDRSTAQPERDFYIYMLQAFDEPKYKDEEKEDEVFFRLKKKNGEFIKLLRLYGGATEMYNYTTTNKNLYKPKITEYQRKLVKWIKEHFVEAYEIVYKGKSASVMDHGFLLTANPDTLVDLIDTVSQDLLSKWFEVKYSEHPSFRKIDRSFLTKGNMHTYVKDALDYLNGKRKAQGEAILDGLILLDQNGKPTTRKSAYANWVVDLLKQKERGQVLNQNELIEVINTVQGTPDQRLTRKFDIEPELLVVILGSLIQSGEIVVTIGGTTYEAMNFSDFVRLPIEDITYFSHIKKPSGLPIPEIQGLADMFDTFKVDFSDTESVDRVIIQIISGAKRETSRTVEMLANLREKFQKWDGPLFISEEAEEYTDQLNSLNEFLQGLQVYNTRAKIVNLKYDIARIEQEKGHLELINKLESLQKRLIEYTKVADYLTKARYIVSPSKEWINDVDIALDNLSIALKHDEDCSQEIADLECLKKEYIDHYLQLHQRNRLNATENRGKAALLEDDRHDAIQLLSTRMELFRTSNVFDDWKGKIQSLKDCYHLTADKLEHRPECPNCHFNPREELNREKVSIEELDEELDSILTKWTDTLLTNFNDPVVKGSIELLEGKQKQLIQSFIEDQTFHLPISVELIKAINIVLKGIHQEKIDVEQLVKVVGDGNPITIQEAKHNFEKLLRAMVGNNDESRVRLTVKK</sequence>
<gene>
    <name evidence="7" type="ORF">CFK40_01940</name>
</gene>
<dbReference type="Pfam" id="PF26383">
    <property type="entry name" value="DUF6079_2nd"/>
    <property type="match status" value="1"/>
</dbReference>
<protein>
    <submittedName>
        <fullName evidence="7">ATPase</fullName>
    </submittedName>
</protein>
<evidence type="ECO:0000313" key="7">
    <source>
        <dbReference type="EMBL" id="ASN07261.1"/>
    </source>
</evidence>
<dbReference type="EMBL" id="CP022437">
    <property type="protein sequence ID" value="ASN07261.1"/>
    <property type="molecule type" value="Genomic_DNA"/>
</dbReference>
<feature type="domain" description="DUF6079" evidence="6">
    <location>
        <begin position="1035"/>
        <end position="1124"/>
    </location>
</feature>
<dbReference type="InterPro" id="IPR058569">
    <property type="entry name" value="DUF6079_2nd"/>
</dbReference>
<evidence type="ECO:0000259" key="3">
    <source>
        <dbReference type="Pfam" id="PF26384"/>
    </source>
</evidence>
<evidence type="ECO:0000259" key="1">
    <source>
        <dbReference type="Pfam" id="PF19557"/>
    </source>
</evidence>
<dbReference type="InterPro" id="IPR058572">
    <property type="entry name" value="DUF6079_4th"/>
</dbReference>
<dbReference type="Pfam" id="PF19557">
    <property type="entry name" value="DUF6079_1st"/>
    <property type="match status" value="1"/>
</dbReference>
<dbReference type="Pfam" id="PF26388">
    <property type="entry name" value="DUF6079_6th"/>
    <property type="match status" value="1"/>
</dbReference>
<dbReference type="InterPro" id="IPR058574">
    <property type="entry name" value="DUF6079_6th"/>
</dbReference>
<feature type="domain" description="DUF6079" evidence="4">
    <location>
        <begin position="697"/>
        <end position="833"/>
    </location>
</feature>
<feature type="domain" description="DUF6079" evidence="5">
    <location>
        <begin position="838"/>
        <end position="1026"/>
    </location>
</feature>
<dbReference type="Pfam" id="PF26385">
    <property type="entry name" value="DUF6079_4th"/>
    <property type="match status" value="1"/>
</dbReference>
<dbReference type="AlphaFoldDB" id="A0A221MI04"/>
<proteinExistence type="predicted"/>
<dbReference type="InterPro" id="IPR058573">
    <property type="entry name" value="DUF6079_5th"/>
</dbReference>
<evidence type="ECO:0000259" key="5">
    <source>
        <dbReference type="Pfam" id="PF26387"/>
    </source>
</evidence>
<dbReference type="InterPro" id="IPR058571">
    <property type="entry name" value="DUF6079_3rd"/>
</dbReference>
<dbReference type="InterPro" id="IPR045725">
    <property type="entry name" value="DUF6079_N"/>
</dbReference>
<dbReference type="Pfam" id="PF26384">
    <property type="entry name" value="DUF6079_3rd"/>
    <property type="match status" value="1"/>
</dbReference>
<evidence type="ECO:0000259" key="6">
    <source>
        <dbReference type="Pfam" id="PF26388"/>
    </source>
</evidence>
<dbReference type="OrthoDB" id="8780745at2"/>
<dbReference type="Pfam" id="PF26387">
    <property type="entry name" value="DUF6079_5th"/>
    <property type="match status" value="1"/>
</dbReference>
<dbReference type="Proteomes" id="UP000204391">
    <property type="component" value="Chromosome"/>
</dbReference>
<name>A0A221MI04_9BACI</name>
<dbReference type="KEGG" id="vne:CFK40_01940"/>
<feature type="domain" description="DUF6079" evidence="2">
    <location>
        <begin position="264"/>
        <end position="473"/>
    </location>
</feature>
<feature type="domain" description="DUF6079" evidence="1">
    <location>
        <begin position="21"/>
        <end position="247"/>
    </location>
</feature>
<keyword evidence="8" id="KW-1185">Reference proteome</keyword>
<reference evidence="7 8" key="1">
    <citation type="journal article" date="2003" name="Int. J. Syst. Evol. Microbiol.">
        <title>Virgibacillus carmonensis sp. nov., Virgibacillus necropolis sp. nov. and Virgibacillus picturae sp. nov., three novel species isolated from deteriorated mural paintings, transfer of the species of the genus salibacillus to Virgibacillus, as Virgibacillus marismortui comb. nov. and Virgibacillus salexigens comb. nov., and emended description of the genus Virgibacillus.</title>
        <authorList>
            <person name="Heyrman J."/>
            <person name="Logan N.A."/>
            <person name="Busse H.J."/>
            <person name="Balcaen A."/>
            <person name="Lebbe L."/>
            <person name="Rodriguez-Diaz M."/>
            <person name="Swings J."/>
            <person name="De Vos P."/>
        </authorList>
    </citation>
    <scope>NUCLEOTIDE SEQUENCE [LARGE SCALE GENOMIC DNA]</scope>
    <source>
        <strain evidence="7 8">LMG 19488</strain>
    </source>
</reference>
<accession>A0A221MI04</accession>
<evidence type="ECO:0000259" key="4">
    <source>
        <dbReference type="Pfam" id="PF26385"/>
    </source>
</evidence>
<evidence type="ECO:0000259" key="2">
    <source>
        <dbReference type="Pfam" id="PF26383"/>
    </source>
</evidence>